<keyword evidence="7" id="KW-0143">Chaperone</keyword>
<accession>A0A8B9MMJ0</accession>
<feature type="domain" description="SEC63" evidence="8">
    <location>
        <begin position="4"/>
        <end position="254"/>
    </location>
</feature>
<organism evidence="9 10">
    <name type="scientific">Accipiter nisus</name>
    <name type="common">Eurasian sparrowhawk</name>
    <dbReference type="NCBI Taxonomy" id="211598"/>
    <lineage>
        <taxon>Eukaryota</taxon>
        <taxon>Metazoa</taxon>
        <taxon>Chordata</taxon>
        <taxon>Craniata</taxon>
        <taxon>Vertebrata</taxon>
        <taxon>Euteleostomi</taxon>
        <taxon>Archelosauria</taxon>
        <taxon>Archosauria</taxon>
        <taxon>Dinosauria</taxon>
        <taxon>Saurischia</taxon>
        <taxon>Theropoda</taxon>
        <taxon>Coelurosauria</taxon>
        <taxon>Aves</taxon>
        <taxon>Neognathae</taxon>
        <taxon>Neoaves</taxon>
        <taxon>Telluraves</taxon>
        <taxon>Accipitrimorphae</taxon>
        <taxon>Accipitriformes</taxon>
        <taxon>Accipitridae</taxon>
        <taxon>Accipitrinae</taxon>
        <taxon>Accipiter</taxon>
    </lineage>
</organism>
<dbReference type="Pfam" id="PF02889">
    <property type="entry name" value="Sec63"/>
    <property type="match status" value="1"/>
</dbReference>
<evidence type="ECO:0000256" key="6">
    <source>
        <dbReference type="ARBA" id="ARBA00023136"/>
    </source>
</evidence>
<dbReference type="Gene3D" id="2.60.40.150">
    <property type="entry name" value="C2 domain"/>
    <property type="match status" value="1"/>
</dbReference>
<dbReference type="Gene3D" id="1.10.3380.10">
    <property type="entry name" value="Sec63 N-terminal domain-like domain"/>
    <property type="match status" value="1"/>
</dbReference>
<evidence type="ECO:0000259" key="8">
    <source>
        <dbReference type="SMART" id="SM00973"/>
    </source>
</evidence>
<evidence type="ECO:0000256" key="3">
    <source>
        <dbReference type="ARBA" id="ARBA00022692"/>
    </source>
</evidence>
<reference evidence="9" key="2">
    <citation type="submission" date="2025-09" db="UniProtKB">
        <authorList>
            <consortium name="Ensembl"/>
        </authorList>
    </citation>
    <scope>IDENTIFICATION</scope>
</reference>
<dbReference type="SUPFAM" id="SSF158702">
    <property type="entry name" value="Sec63 N-terminal domain-like"/>
    <property type="match status" value="1"/>
</dbReference>
<reference evidence="9" key="1">
    <citation type="submission" date="2025-08" db="UniProtKB">
        <authorList>
            <consortium name="Ensembl"/>
        </authorList>
    </citation>
    <scope>IDENTIFICATION</scope>
</reference>
<dbReference type="GO" id="GO:0005783">
    <property type="term" value="C:endoplasmic reticulum"/>
    <property type="evidence" value="ECO:0007669"/>
    <property type="project" value="UniProtKB-SubCell"/>
</dbReference>
<keyword evidence="6" id="KW-0472">Membrane</keyword>
<dbReference type="PANTHER" id="PTHR24075">
    <property type="entry name" value="SEC63 DOMAIN-CONTAINING"/>
    <property type="match status" value="1"/>
</dbReference>
<comment type="subcellular location">
    <subcellularLocation>
        <location evidence="2">Endoplasmic reticulum</location>
    </subcellularLocation>
    <subcellularLocation>
        <location evidence="1">Membrane</location>
        <topology evidence="1">Multi-pass membrane protein</topology>
    </subcellularLocation>
</comment>
<evidence type="ECO:0000256" key="2">
    <source>
        <dbReference type="ARBA" id="ARBA00004240"/>
    </source>
</evidence>
<evidence type="ECO:0000256" key="4">
    <source>
        <dbReference type="ARBA" id="ARBA00022824"/>
    </source>
</evidence>
<dbReference type="SUPFAM" id="SSF81296">
    <property type="entry name" value="E set domains"/>
    <property type="match status" value="1"/>
</dbReference>
<dbReference type="GO" id="GO:0043138">
    <property type="term" value="F:3'-5' DNA helicase activity"/>
    <property type="evidence" value="ECO:0007669"/>
    <property type="project" value="TreeGrafter"/>
</dbReference>
<evidence type="ECO:0000256" key="7">
    <source>
        <dbReference type="ARBA" id="ARBA00023186"/>
    </source>
</evidence>
<dbReference type="PANTHER" id="PTHR24075:SF6">
    <property type="entry name" value="ACTIVATING SIGNAL COINTEGRATOR 1 COMPLEX SUBUNIT 3"/>
    <property type="match status" value="1"/>
</dbReference>
<keyword evidence="3" id="KW-0812">Transmembrane</keyword>
<keyword evidence="10" id="KW-1185">Reference proteome</keyword>
<dbReference type="GO" id="GO:0005634">
    <property type="term" value="C:nucleus"/>
    <property type="evidence" value="ECO:0007669"/>
    <property type="project" value="TreeGrafter"/>
</dbReference>
<dbReference type="InterPro" id="IPR014756">
    <property type="entry name" value="Ig_E-set"/>
</dbReference>
<dbReference type="SMART" id="SM00973">
    <property type="entry name" value="Sec63"/>
    <property type="match status" value="1"/>
</dbReference>
<dbReference type="FunFam" id="1.10.3380.10:FF:000002">
    <property type="entry name" value="Activating signal cointegrator 1 complex subunit 3"/>
    <property type="match status" value="1"/>
</dbReference>
<dbReference type="Ensembl" id="ENSANIT00000010224.1">
    <property type="protein sequence ID" value="ENSANIP00000009886.1"/>
    <property type="gene ID" value="ENSANIG00000006662.1"/>
</dbReference>
<dbReference type="AlphaFoldDB" id="A0A8B9MMJ0"/>
<evidence type="ECO:0000313" key="10">
    <source>
        <dbReference type="Proteomes" id="UP000694541"/>
    </source>
</evidence>
<dbReference type="FunFam" id="2.60.40.150:FF:000113">
    <property type="entry name" value="activating signal cointegrator 1 complex subunit 3"/>
    <property type="match status" value="1"/>
</dbReference>
<dbReference type="InterPro" id="IPR004179">
    <property type="entry name" value="Sec63-dom"/>
</dbReference>
<keyword evidence="4" id="KW-0256">Endoplasmic reticulum</keyword>
<proteinExistence type="predicted"/>
<dbReference type="GO" id="GO:0016020">
    <property type="term" value="C:membrane"/>
    <property type="evidence" value="ECO:0007669"/>
    <property type="project" value="UniProtKB-SubCell"/>
</dbReference>
<evidence type="ECO:0000256" key="1">
    <source>
        <dbReference type="ARBA" id="ARBA00004141"/>
    </source>
</evidence>
<keyword evidence="5" id="KW-1133">Transmembrane helix</keyword>
<protein>
    <recommendedName>
        <fullName evidence="8">SEC63 domain-containing protein</fullName>
    </recommendedName>
</protein>
<sequence length="279" mass="31641">QTHSLITMVNFIFFKNADEYTDLPVRHNEDQMNSELAKHLPVEVNPHSFDSSHTKTHLLLQAHFSHAMLPCPDYATDTKTVLDQAIRICQAMLDVAAHHGWLVTALNITNLVQMVVQGRWIHDSSLLTLPNIELHHLHLFRYVILLSICSELQTAHISQVILSIHLVVINVIGKEEYKAVAPRFPKVKDEGWFLILGEVDKKELIALKRTGYVRNRNTVSVAFYTPETPGKCIYTLYLMSDSYLGMDQQYDIYLNIIPASTSAQVTTEVSDAISHLALK</sequence>
<evidence type="ECO:0000313" key="9">
    <source>
        <dbReference type="Ensembl" id="ENSANIP00000009886.1"/>
    </source>
</evidence>
<evidence type="ECO:0000256" key="5">
    <source>
        <dbReference type="ARBA" id="ARBA00022989"/>
    </source>
</evidence>
<dbReference type="GO" id="GO:0003723">
    <property type="term" value="F:RNA binding"/>
    <property type="evidence" value="ECO:0007669"/>
    <property type="project" value="TreeGrafter"/>
</dbReference>
<dbReference type="Proteomes" id="UP000694541">
    <property type="component" value="Unplaced"/>
</dbReference>
<name>A0A8B9MMJ0_9AVES</name>
<dbReference type="InterPro" id="IPR035892">
    <property type="entry name" value="C2_domain_sf"/>
</dbReference>